<dbReference type="Proteomes" id="UP000259465">
    <property type="component" value="Chromosome"/>
</dbReference>
<dbReference type="InterPro" id="IPR017871">
    <property type="entry name" value="ABC_transporter-like_CS"/>
</dbReference>
<dbReference type="PROSITE" id="PS00211">
    <property type="entry name" value="ABC_TRANSPORTER_1"/>
    <property type="match status" value="1"/>
</dbReference>
<keyword evidence="2" id="KW-1003">Cell membrane</keyword>
<keyword evidence="7" id="KW-1185">Reference proteome</keyword>
<dbReference type="InterPro" id="IPR003439">
    <property type="entry name" value="ABC_transporter-like_ATP-bd"/>
</dbReference>
<keyword evidence="4 6" id="KW-0067">ATP-binding</keyword>
<evidence type="ECO:0000256" key="2">
    <source>
        <dbReference type="ARBA" id="ARBA00022475"/>
    </source>
</evidence>
<sequence length="278" mass="30230">MLSGNFVSSDNFIEFRNVSFAYGERPILKNLNLAIPRGKLVAVMGGSGSGKTTLLRLISGQNRPQSGEVLVDGKSVAKMSSAELYQHRRRMGMLFQFGALFTDLSVFDNVAFPIREHTKLPDSMIRDLVTMKLEAVGLRGTQQLMPAELSGGMARRVALARAIALDPQLMLYDEPFTGLDPISLGVIAHLIKKLNNALGTTAVMVTHDVHKSLEIVDHVLFVAGGEIVAQGTPDQVRNSDSPWVHQFIWGEADGPVHYAYPAERSLAEDLGLNGGPHA</sequence>
<keyword evidence="1" id="KW-0813">Transport</keyword>
<protein>
    <submittedName>
        <fullName evidence="6">ABC transporter ATP-binding protein</fullName>
    </submittedName>
</protein>
<dbReference type="GO" id="GO:0005524">
    <property type="term" value="F:ATP binding"/>
    <property type="evidence" value="ECO:0007669"/>
    <property type="project" value="UniProtKB-KW"/>
</dbReference>
<keyword evidence="3" id="KW-0547">Nucleotide-binding</keyword>
<proteinExistence type="predicted"/>
<dbReference type="CDD" id="cd03261">
    <property type="entry name" value="ABC_Org_Solvent_Resistant"/>
    <property type="match status" value="1"/>
</dbReference>
<feature type="domain" description="ABC transporter" evidence="5">
    <location>
        <begin position="13"/>
        <end position="248"/>
    </location>
</feature>
<dbReference type="KEGG" id="crz:D1345_21500"/>
<dbReference type="InterPro" id="IPR003593">
    <property type="entry name" value="AAA+_ATPase"/>
</dbReference>
<dbReference type="AlphaFoldDB" id="A0AAD0W9Q3"/>
<dbReference type="SUPFAM" id="SSF52540">
    <property type="entry name" value="P-loop containing nucleoside triphosphate hydrolases"/>
    <property type="match status" value="1"/>
</dbReference>
<dbReference type="Gene3D" id="3.40.50.300">
    <property type="entry name" value="P-loop containing nucleotide triphosphate hydrolases"/>
    <property type="match status" value="1"/>
</dbReference>
<evidence type="ECO:0000313" key="6">
    <source>
        <dbReference type="EMBL" id="AXT48580.1"/>
    </source>
</evidence>
<organism evidence="6 7">
    <name type="scientific">Chromobacterium rhizoryzae</name>
    <dbReference type="NCBI Taxonomy" id="1778675"/>
    <lineage>
        <taxon>Bacteria</taxon>
        <taxon>Pseudomonadati</taxon>
        <taxon>Pseudomonadota</taxon>
        <taxon>Betaproteobacteria</taxon>
        <taxon>Neisseriales</taxon>
        <taxon>Chromobacteriaceae</taxon>
        <taxon>Chromobacterium</taxon>
    </lineage>
</organism>
<keyword evidence="2" id="KW-0472">Membrane</keyword>
<dbReference type="EMBL" id="CP031968">
    <property type="protein sequence ID" value="AXT48580.1"/>
    <property type="molecule type" value="Genomic_DNA"/>
</dbReference>
<evidence type="ECO:0000313" key="7">
    <source>
        <dbReference type="Proteomes" id="UP000259465"/>
    </source>
</evidence>
<name>A0AAD0W9Q3_9NEIS</name>
<evidence type="ECO:0000256" key="4">
    <source>
        <dbReference type="ARBA" id="ARBA00022840"/>
    </source>
</evidence>
<evidence type="ECO:0000256" key="1">
    <source>
        <dbReference type="ARBA" id="ARBA00022448"/>
    </source>
</evidence>
<evidence type="ECO:0000259" key="5">
    <source>
        <dbReference type="PROSITE" id="PS50893"/>
    </source>
</evidence>
<dbReference type="Pfam" id="PF00005">
    <property type="entry name" value="ABC_tran"/>
    <property type="match status" value="1"/>
</dbReference>
<dbReference type="PANTHER" id="PTHR43023">
    <property type="entry name" value="PROTEIN TRIGALACTOSYLDIACYLGLYCEROL 3, CHLOROPLASTIC"/>
    <property type="match status" value="1"/>
</dbReference>
<dbReference type="GO" id="GO:0016887">
    <property type="term" value="F:ATP hydrolysis activity"/>
    <property type="evidence" value="ECO:0007669"/>
    <property type="project" value="InterPro"/>
</dbReference>
<dbReference type="PROSITE" id="PS50893">
    <property type="entry name" value="ABC_TRANSPORTER_2"/>
    <property type="match status" value="1"/>
</dbReference>
<evidence type="ECO:0000256" key="3">
    <source>
        <dbReference type="ARBA" id="ARBA00022741"/>
    </source>
</evidence>
<dbReference type="SMART" id="SM00382">
    <property type="entry name" value="AAA"/>
    <property type="match status" value="1"/>
</dbReference>
<dbReference type="PANTHER" id="PTHR43023:SF6">
    <property type="entry name" value="INTERMEMBRANE PHOSPHOLIPID TRANSPORT SYSTEM ATP-BINDING PROTEIN MLAF"/>
    <property type="match status" value="1"/>
</dbReference>
<dbReference type="InterPro" id="IPR027417">
    <property type="entry name" value="P-loop_NTPase"/>
</dbReference>
<reference evidence="6 7" key="1">
    <citation type="submission" date="2018-08" db="EMBL/GenBank/DDBJ databases">
        <title>Complete genome sequence of JP2-74.</title>
        <authorList>
            <person name="Wu L."/>
        </authorList>
    </citation>
    <scope>NUCLEOTIDE SEQUENCE [LARGE SCALE GENOMIC DNA]</scope>
    <source>
        <strain evidence="6 7">JP2-74</strain>
    </source>
</reference>
<gene>
    <name evidence="6" type="ORF">D1345_21500</name>
</gene>
<accession>A0AAD0W9Q3</accession>